<dbReference type="STRING" id="1285928.SAMN04487894_11083"/>
<organism evidence="1 2">
    <name type="scientific">Niabella drilacis (strain DSM 25811 / CCM 8410 / CCUG 62505 / LMG 26954 / E90)</name>
    <dbReference type="NCBI Taxonomy" id="1285928"/>
    <lineage>
        <taxon>Bacteria</taxon>
        <taxon>Pseudomonadati</taxon>
        <taxon>Bacteroidota</taxon>
        <taxon>Chitinophagia</taxon>
        <taxon>Chitinophagales</taxon>
        <taxon>Chitinophagaceae</taxon>
        <taxon>Niabella</taxon>
    </lineage>
</organism>
<evidence type="ECO:0000313" key="1">
    <source>
        <dbReference type="EMBL" id="SDD54768.1"/>
    </source>
</evidence>
<protein>
    <submittedName>
        <fullName evidence="1">Uncharacterized protein</fullName>
    </submittedName>
</protein>
<sequence>MNESREHIRNRMLQNAAKIWGYPETEEASNFDPLVGLLLSVNAAELERLSNEIYHSRNRVMDRIVQLLAPDVLTGPRLASAILNANSLEEAATLSVKEQFFITQNIRNSSEEAPKSTDIFFTPTDHFRINKSRVRYAATGNKIYRYPGGVTKELIGLAEEQQWLPASTLWIALDHQQLDLNHTQFYFQYRSEINKAVFYNQLKSAGWKVSGQHPIHTQRGYNVASNTHPDWYAAQLIQQEASATSRYIKLVNELYEEAFVSIKDPAMLRYTATEKEIPAELKDVFGNKTLQAVNEPLCWIRITFPENITSSMLEDVSVFANCFPVVNRRLHEITYRIQEMINVIPLLTDADQFYDLAEITDETGRFLHIRQNTEEEHQKINILLRNGGAGRFDERDATVVVENLVQLLRDESAAFSKLGKDLISQEIKSLQQSIAKIEQLVGETTSNQSAYTPYLMVRNPKQTSSKFLYIQYWSTNGYAANGLRPGTRLQPYKTGSVNHSSVFLLTNTQGGRNRLSQADAVVAYKYALLSKDRIMSRNDITLYCRLFLGSAVEAVNVQKGFMISAETTKGFMKTIDVTVTVKRKAFIEAREKGEVMQWEKELALQLTERSMAFIPYRVFIKEASDK</sequence>
<dbReference type="EMBL" id="FMZO01000010">
    <property type="protein sequence ID" value="SDD54768.1"/>
    <property type="molecule type" value="Genomic_DNA"/>
</dbReference>
<reference evidence="2" key="1">
    <citation type="submission" date="2016-10" db="EMBL/GenBank/DDBJ databases">
        <authorList>
            <person name="Varghese N."/>
            <person name="Submissions S."/>
        </authorList>
    </citation>
    <scope>NUCLEOTIDE SEQUENCE [LARGE SCALE GENOMIC DNA]</scope>
    <source>
        <strain evidence="2">DSM 25811 / CCM 8410 / LMG 26954 / E90</strain>
    </source>
</reference>
<proteinExistence type="predicted"/>
<evidence type="ECO:0000313" key="2">
    <source>
        <dbReference type="Proteomes" id="UP000198757"/>
    </source>
</evidence>
<dbReference type="Proteomes" id="UP000198757">
    <property type="component" value="Unassembled WGS sequence"/>
</dbReference>
<dbReference type="OrthoDB" id="1090083at2"/>
<keyword evidence="2" id="KW-1185">Reference proteome</keyword>
<name>A0A1G6VMJ4_NIADE</name>
<dbReference type="AlphaFoldDB" id="A0A1G6VMJ4"/>
<gene>
    <name evidence="1" type="ORF">SAMN04487894_11083</name>
</gene>
<accession>A0A1G6VMJ4</accession>
<dbReference type="RefSeq" id="WP_090391444.1">
    <property type="nucleotide sequence ID" value="NZ_FMZO01000010.1"/>
</dbReference>